<comment type="caution">
    <text evidence="9">The sequence shown here is derived from an EMBL/GenBank/DDBJ whole genome shotgun (WGS) entry which is preliminary data.</text>
</comment>
<dbReference type="PROSITE" id="PS01218">
    <property type="entry name" value="TATC"/>
    <property type="match status" value="1"/>
</dbReference>
<evidence type="ECO:0000256" key="6">
    <source>
        <dbReference type="ARBA" id="ARBA00023136"/>
    </source>
</evidence>
<evidence type="ECO:0000256" key="3">
    <source>
        <dbReference type="ARBA" id="ARBA00022927"/>
    </source>
</evidence>
<reference evidence="10" key="1">
    <citation type="journal article" date="2019" name="Int. J. Syst. Evol. Microbiol.">
        <title>The Global Catalogue of Microorganisms (GCM) 10K type strain sequencing project: providing services to taxonomists for standard genome sequencing and annotation.</title>
        <authorList>
            <consortium name="The Broad Institute Genomics Platform"/>
            <consortium name="The Broad Institute Genome Sequencing Center for Infectious Disease"/>
            <person name="Wu L."/>
            <person name="Ma J."/>
        </authorList>
    </citation>
    <scope>NUCLEOTIDE SEQUENCE [LARGE SCALE GENOMIC DNA]</scope>
    <source>
        <strain evidence="10">JCM 18303</strain>
    </source>
</reference>
<evidence type="ECO:0000256" key="2">
    <source>
        <dbReference type="ARBA" id="ARBA00022692"/>
    </source>
</evidence>
<sequence>MWNPLARRRRRRANPDGTMTLIEHLYELRNRLAISLVAVALMTVVGYIWFGANFFGYPSLGELLKGPYCSLPPSVRPVMNAGGTCTLFGTGALDQFSLRMRVAIATGIVLACPIWFHQLWAFITPGLYAKERRFALTFVTSAAVLFLAGAAMAYWVVQQALAFLLSIGADVQTTLLTGESYFSLLVALLLIFGVSFELPLLVVMLNRAGVVSYERLAKWRRGLIFGLFVFAAVATPGGDPISMTALAVALTVLFECAIQLARIHDRRKARRRAEEGWDSWDPDQPSPIDTTPSEIPKPSPSYDDAT</sequence>
<feature type="transmembrane region" description="Helical" evidence="7">
    <location>
        <begin position="134"/>
        <end position="157"/>
    </location>
</feature>
<dbReference type="EMBL" id="BAABJP010000008">
    <property type="protein sequence ID" value="GAA5154623.1"/>
    <property type="molecule type" value="Genomic_DNA"/>
</dbReference>
<feature type="transmembrane region" description="Helical" evidence="7">
    <location>
        <begin position="102"/>
        <end position="122"/>
    </location>
</feature>
<name>A0ABP9PZW6_9PSEU</name>
<dbReference type="Proteomes" id="UP001428817">
    <property type="component" value="Unassembled WGS sequence"/>
</dbReference>
<proteinExistence type="inferred from homology"/>
<organism evidence="9 10">
    <name type="scientific">Pseudonocardia eucalypti</name>
    <dbReference type="NCBI Taxonomy" id="648755"/>
    <lineage>
        <taxon>Bacteria</taxon>
        <taxon>Bacillati</taxon>
        <taxon>Actinomycetota</taxon>
        <taxon>Actinomycetes</taxon>
        <taxon>Pseudonocardiales</taxon>
        <taxon>Pseudonocardiaceae</taxon>
        <taxon>Pseudonocardia</taxon>
    </lineage>
</organism>
<dbReference type="PANTHER" id="PTHR30371">
    <property type="entry name" value="SEC-INDEPENDENT PROTEIN TRANSLOCASE PROTEIN TATC"/>
    <property type="match status" value="1"/>
</dbReference>
<comment type="similarity">
    <text evidence="7">Belongs to the TatC family.</text>
</comment>
<keyword evidence="2 7" id="KW-0812">Transmembrane</keyword>
<keyword evidence="4 7" id="KW-1133">Transmembrane helix</keyword>
<keyword evidence="7" id="KW-1003">Cell membrane</keyword>
<feature type="transmembrane region" description="Helical" evidence="7">
    <location>
        <begin position="181"/>
        <end position="205"/>
    </location>
</feature>
<evidence type="ECO:0000256" key="8">
    <source>
        <dbReference type="SAM" id="MobiDB-lite"/>
    </source>
</evidence>
<evidence type="ECO:0000313" key="9">
    <source>
        <dbReference type="EMBL" id="GAA5154623.1"/>
    </source>
</evidence>
<keyword evidence="10" id="KW-1185">Reference proteome</keyword>
<feature type="transmembrane region" description="Helical" evidence="7">
    <location>
        <begin position="32"/>
        <end position="50"/>
    </location>
</feature>
<evidence type="ECO:0000313" key="10">
    <source>
        <dbReference type="Proteomes" id="UP001428817"/>
    </source>
</evidence>
<dbReference type="InterPro" id="IPR019820">
    <property type="entry name" value="Sec-indep_translocase_CS"/>
</dbReference>
<feature type="region of interest" description="Disordered" evidence="8">
    <location>
        <begin position="273"/>
        <end position="306"/>
    </location>
</feature>
<dbReference type="Pfam" id="PF00902">
    <property type="entry name" value="TatC"/>
    <property type="match status" value="1"/>
</dbReference>
<feature type="transmembrane region" description="Helical" evidence="7">
    <location>
        <begin position="241"/>
        <end position="261"/>
    </location>
</feature>
<evidence type="ECO:0000256" key="4">
    <source>
        <dbReference type="ARBA" id="ARBA00022989"/>
    </source>
</evidence>
<dbReference type="InterPro" id="IPR002033">
    <property type="entry name" value="TatC"/>
</dbReference>
<keyword evidence="3 7" id="KW-0653">Protein transport</keyword>
<comment type="subcellular location">
    <subcellularLocation>
        <location evidence="7">Cell membrane</location>
        <topology evidence="7">Multi-pass membrane protein</topology>
    </subcellularLocation>
    <subcellularLocation>
        <location evidence="1">Membrane</location>
        <topology evidence="1">Multi-pass membrane protein</topology>
    </subcellularLocation>
</comment>
<accession>A0ABP9PZW6</accession>
<evidence type="ECO:0000256" key="5">
    <source>
        <dbReference type="ARBA" id="ARBA00023010"/>
    </source>
</evidence>
<evidence type="ECO:0000256" key="7">
    <source>
        <dbReference type="HAMAP-Rule" id="MF_00902"/>
    </source>
</evidence>
<protein>
    <recommendedName>
        <fullName evidence="7">Sec-independent protein translocase protein TatC</fullName>
    </recommendedName>
</protein>
<keyword evidence="7" id="KW-0813">Transport</keyword>
<comment type="function">
    <text evidence="7">Part of the twin-arginine translocation (Tat) system that transports large folded proteins containing a characteristic twin-arginine motif in their signal peptide across membranes. Together with TatB, TatC is part of a receptor directly interacting with Tat signal peptides.</text>
</comment>
<keyword evidence="6 7" id="KW-0472">Membrane</keyword>
<dbReference type="PANTHER" id="PTHR30371:SF0">
    <property type="entry name" value="SEC-INDEPENDENT PROTEIN TRANSLOCASE PROTEIN TATC, CHLOROPLASTIC-RELATED"/>
    <property type="match status" value="1"/>
</dbReference>
<feature type="transmembrane region" description="Helical" evidence="7">
    <location>
        <begin position="217"/>
        <end position="235"/>
    </location>
</feature>
<keyword evidence="5 7" id="KW-0811">Translocation</keyword>
<evidence type="ECO:0000256" key="1">
    <source>
        <dbReference type="ARBA" id="ARBA00004141"/>
    </source>
</evidence>
<comment type="subunit">
    <text evidence="7">The Tat system comprises two distinct complexes: a TatABC complex, containing multiple copies of TatA, TatB and TatC subunits, and a separate TatA complex, containing only TatA subunits. Substrates initially bind to the TatABC complex, which probably triggers association of the separate TatA complex to form the active translocon.</text>
</comment>
<dbReference type="HAMAP" id="MF_00902">
    <property type="entry name" value="TatC"/>
    <property type="match status" value="1"/>
</dbReference>
<gene>
    <name evidence="7 9" type="primary">tatC</name>
    <name evidence="9" type="ORF">GCM10023321_26770</name>
</gene>
<dbReference type="NCBIfam" id="TIGR00945">
    <property type="entry name" value="tatC"/>
    <property type="match status" value="1"/>
</dbReference>
<dbReference type="PRINTS" id="PR01840">
    <property type="entry name" value="TATCFAMILY"/>
</dbReference>